<name>A0A329QV19_9BACL</name>
<dbReference type="PANTHER" id="PTHR33221">
    <property type="entry name" value="WINGED HELIX-TURN-HELIX TRANSCRIPTIONAL REGULATOR, RRF2 FAMILY"/>
    <property type="match status" value="1"/>
</dbReference>
<comment type="caution">
    <text evidence="1">The sequence shown here is derived from an EMBL/GenBank/DDBJ whole genome shotgun (WGS) entry which is preliminary data.</text>
</comment>
<dbReference type="InterPro" id="IPR036390">
    <property type="entry name" value="WH_DNA-bd_sf"/>
</dbReference>
<dbReference type="Gene3D" id="1.10.10.10">
    <property type="entry name" value="Winged helix-like DNA-binding domain superfamily/Winged helix DNA-binding domain"/>
    <property type="match status" value="1"/>
</dbReference>
<gene>
    <name evidence="1" type="ORF">DC345_11945</name>
</gene>
<proteinExistence type="predicted"/>
<dbReference type="SUPFAM" id="SSF46785">
    <property type="entry name" value="Winged helix' DNA-binding domain"/>
    <property type="match status" value="1"/>
</dbReference>
<reference evidence="1 2" key="1">
    <citation type="submission" date="2018-04" db="EMBL/GenBank/DDBJ databases">
        <title>Paenibacillus taichungensis Genome sequencing and assembly.</title>
        <authorList>
            <person name="Xu J."/>
            <person name="Rensing C."/>
            <person name="Mazhar H.S."/>
        </authorList>
    </citation>
    <scope>NUCLEOTIDE SEQUENCE [LARGE SCALE GENOMIC DNA]</scope>
    <source>
        <strain evidence="1 2">NC1</strain>
    </source>
</reference>
<evidence type="ECO:0000313" key="1">
    <source>
        <dbReference type="EMBL" id="RAW16177.1"/>
    </source>
</evidence>
<dbReference type="PANTHER" id="PTHR33221:SF15">
    <property type="entry name" value="HTH-TYPE TRANSCRIPTIONAL REGULATOR YWGB-RELATED"/>
    <property type="match status" value="1"/>
</dbReference>
<dbReference type="GO" id="GO:0003700">
    <property type="term" value="F:DNA-binding transcription factor activity"/>
    <property type="evidence" value="ECO:0007669"/>
    <property type="project" value="TreeGrafter"/>
</dbReference>
<dbReference type="InterPro" id="IPR036388">
    <property type="entry name" value="WH-like_DNA-bd_sf"/>
</dbReference>
<accession>A0A329QV19</accession>
<dbReference type="AlphaFoldDB" id="A0A329QV19"/>
<dbReference type="Pfam" id="PF02082">
    <property type="entry name" value="Rrf2"/>
    <property type="match status" value="1"/>
</dbReference>
<dbReference type="RefSeq" id="WP_113053272.1">
    <property type="nucleotide sequence ID" value="NZ_CP175536.1"/>
</dbReference>
<dbReference type="PROSITE" id="PS51197">
    <property type="entry name" value="HTH_RRF2_2"/>
    <property type="match status" value="1"/>
</dbReference>
<evidence type="ECO:0000313" key="2">
    <source>
        <dbReference type="Proteomes" id="UP000250642"/>
    </source>
</evidence>
<protein>
    <submittedName>
        <fullName evidence="1">Transcriptional regulator</fullName>
    </submittedName>
</protein>
<sequence>MKKAKHTCPSNSKAFGLALQALVFMSNSSNRYPSNNIANQLCSEATLIRRILAKLAQENILEVREGRDGGYRMKQPPESVTLADIYLSLQTEASLCEGMLDSTGDHSFGMQMHDMFNDITGEINHSVLEILRKYTIADMAKRMSPIMEN</sequence>
<organism evidence="1 2">
    <name type="scientific">Paenibacillus taichungensis</name>
    <dbReference type="NCBI Taxonomy" id="484184"/>
    <lineage>
        <taxon>Bacteria</taxon>
        <taxon>Bacillati</taxon>
        <taxon>Bacillota</taxon>
        <taxon>Bacilli</taxon>
        <taxon>Bacillales</taxon>
        <taxon>Paenibacillaceae</taxon>
        <taxon>Paenibacillus</taxon>
    </lineage>
</organism>
<dbReference type="InterPro" id="IPR000944">
    <property type="entry name" value="Tscrpt_reg_Rrf2"/>
</dbReference>
<dbReference type="GO" id="GO:0005829">
    <property type="term" value="C:cytosol"/>
    <property type="evidence" value="ECO:0007669"/>
    <property type="project" value="TreeGrafter"/>
</dbReference>
<dbReference type="EMBL" id="QEVW01000006">
    <property type="protein sequence ID" value="RAW16177.1"/>
    <property type="molecule type" value="Genomic_DNA"/>
</dbReference>
<dbReference type="Proteomes" id="UP000250642">
    <property type="component" value="Unassembled WGS sequence"/>
</dbReference>